<organism evidence="1 2">
    <name type="scientific">Pristionchus fissidentatus</name>
    <dbReference type="NCBI Taxonomy" id="1538716"/>
    <lineage>
        <taxon>Eukaryota</taxon>
        <taxon>Metazoa</taxon>
        <taxon>Ecdysozoa</taxon>
        <taxon>Nematoda</taxon>
        <taxon>Chromadorea</taxon>
        <taxon>Rhabditida</taxon>
        <taxon>Rhabditina</taxon>
        <taxon>Diplogasteromorpha</taxon>
        <taxon>Diplogasteroidea</taxon>
        <taxon>Neodiplogasteridae</taxon>
        <taxon>Pristionchus</taxon>
    </lineage>
</organism>
<comment type="caution">
    <text evidence="1">The sequence shown here is derived from an EMBL/GenBank/DDBJ whole genome shotgun (WGS) entry which is preliminary data.</text>
</comment>
<feature type="non-terminal residue" evidence="1">
    <location>
        <position position="1"/>
    </location>
</feature>
<sequence length="76" mass="8310">ICRFPMQGKCCCGLMSSSTGSKILSVVSMITSISLTIICKTISGDREKVNTMEEHYDTELVDFPVMWAVLSTKSAV</sequence>
<evidence type="ECO:0000313" key="1">
    <source>
        <dbReference type="EMBL" id="GMT20593.1"/>
    </source>
</evidence>
<name>A0AAV5VQH5_9BILA</name>
<dbReference type="Proteomes" id="UP001432322">
    <property type="component" value="Unassembled WGS sequence"/>
</dbReference>
<accession>A0AAV5VQH5</accession>
<gene>
    <name evidence="1" type="ORF">PFISCL1PPCAC_11891</name>
</gene>
<proteinExistence type="predicted"/>
<feature type="non-terminal residue" evidence="1">
    <location>
        <position position="76"/>
    </location>
</feature>
<dbReference type="AlphaFoldDB" id="A0AAV5VQH5"/>
<keyword evidence="2" id="KW-1185">Reference proteome</keyword>
<evidence type="ECO:0000313" key="2">
    <source>
        <dbReference type="Proteomes" id="UP001432322"/>
    </source>
</evidence>
<dbReference type="EMBL" id="BTSY01000003">
    <property type="protein sequence ID" value="GMT20593.1"/>
    <property type="molecule type" value="Genomic_DNA"/>
</dbReference>
<reference evidence="1" key="1">
    <citation type="submission" date="2023-10" db="EMBL/GenBank/DDBJ databases">
        <title>Genome assembly of Pristionchus species.</title>
        <authorList>
            <person name="Yoshida K."/>
            <person name="Sommer R.J."/>
        </authorList>
    </citation>
    <scope>NUCLEOTIDE SEQUENCE</scope>
    <source>
        <strain evidence="1">RS5133</strain>
    </source>
</reference>
<protein>
    <submittedName>
        <fullName evidence="1">Uncharacterized protein</fullName>
    </submittedName>
</protein>